<protein>
    <recommendedName>
        <fullName evidence="2">Intracellular multiplication protein IcmK</fullName>
    </recommendedName>
</protein>
<organism evidence="1">
    <name type="scientific">mine drainage metagenome</name>
    <dbReference type="NCBI Taxonomy" id="410659"/>
    <lineage>
        <taxon>unclassified sequences</taxon>
        <taxon>metagenomes</taxon>
        <taxon>ecological metagenomes</taxon>
    </lineage>
</organism>
<accession>A0A1J5T1F4</accession>
<proteinExistence type="predicted"/>
<name>A0A1J5T1F4_9ZZZZ</name>
<comment type="caution">
    <text evidence="1">The sequence shown here is derived from an EMBL/GenBank/DDBJ whole genome shotgun (WGS) entry which is preliminary data.</text>
</comment>
<sequence length="328" mass="34615">MKKFLYLGMAICAITVPSMAIADTADMLGKAVDAVGGKSATTGSNKTPVATTSPPPVPLAPDESAIVTEIRASEPTPEEILQIKKIWQDLNNAKGRPIGDQPKPVIIQTDLDLSPGSTPPVVRVSNQTGSIMTFLDASGKIWPIAHVENMSPDIIDAQDKPIEGSSGNSMFAKIKRFGASGNLGVFLKDLTTPIIITILSGQKDVDYRVDFRVPALIRPTTPGAPSASEAGGVVSKTEWDDRLANALMTITPDGCKAQNTSNPETSVWACEKNQSIIRSKGVLLSPAPLNGKKLVASDSTKAYLIPSSPVLSMLINGVTVSVRITSKD</sequence>
<dbReference type="EMBL" id="MLJW01000046">
    <property type="protein sequence ID" value="OIR06022.1"/>
    <property type="molecule type" value="Genomic_DNA"/>
</dbReference>
<dbReference type="AlphaFoldDB" id="A0A1J5T1F4"/>
<gene>
    <name evidence="1" type="ORF">GALL_118190</name>
</gene>
<evidence type="ECO:0000313" key="1">
    <source>
        <dbReference type="EMBL" id="OIR06022.1"/>
    </source>
</evidence>
<dbReference type="Pfam" id="PF12293">
    <property type="entry name" value="T4BSS_DotH_IcmK"/>
    <property type="match status" value="1"/>
</dbReference>
<evidence type="ECO:0008006" key="2">
    <source>
        <dbReference type="Google" id="ProtNLM"/>
    </source>
</evidence>
<reference evidence="1" key="1">
    <citation type="submission" date="2016-10" db="EMBL/GenBank/DDBJ databases">
        <title>Sequence of Gallionella enrichment culture.</title>
        <authorList>
            <person name="Poehlein A."/>
            <person name="Muehling M."/>
            <person name="Daniel R."/>
        </authorList>
    </citation>
    <scope>NUCLEOTIDE SEQUENCE</scope>
</reference>
<dbReference type="InterPro" id="IPR022073">
    <property type="entry name" value="T4BSS_DotH_IcmK"/>
</dbReference>